<feature type="domain" description="ADP ribosyltransferase" evidence="1">
    <location>
        <begin position="275"/>
        <end position="423"/>
    </location>
</feature>
<dbReference type="OrthoDB" id="1211139at2"/>
<dbReference type="PROSITE" id="PS51996">
    <property type="entry name" value="TR_MART"/>
    <property type="match status" value="1"/>
</dbReference>
<dbReference type="EMBL" id="FSRK01000002">
    <property type="protein sequence ID" value="SIO32672.1"/>
    <property type="molecule type" value="Genomic_DNA"/>
</dbReference>
<dbReference type="RefSeq" id="WP_083600783.1">
    <property type="nucleotide sequence ID" value="NZ_FSRK01000002.1"/>
</dbReference>
<name>A0A1N6IKX5_9FLAO</name>
<evidence type="ECO:0000259" key="1">
    <source>
        <dbReference type="Pfam" id="PF03496"/>
    </source>
</evidence>
<dbReference type="Pfam" id="PF03496">
    <property type="entry name" value="ADPrib_exo_Tox"/>
    <property type="match status" value="1"/>
</dbReference>
<dbReference type="SUPFAM" id="SSF56399">
    <property type="entry name" value="ADP-ribosylation"/>
    <property type="match status" value="1"/>
</dbReference>
<dbReference type="GO" id="GO:0005576">
    <property type="term" value="C:extracellular region"/>
    <property type="evidence" value="ECO:0007669"/>
    <property type="project" value="InterPro"/>
</dbReference>
<keyword evidence="2" id="KW-0808">Transferase</keyword>
<dbReference type="AlphaFoldDB" id="A0A1N6IKX5"/>
<protein>
    <submittedName>
        <fullName evidence="2">ADP-ribosyltransferase exoenzyme</fullName>
    </submittedName>
</protein>
<accession>A0A1N6IKX5</accession>
<dbReference type="InterPro" id="IPR003540">
    <property type="entry name" value="ADP-ribosyltransferase"/>
</dbReference>
<dbReference type="Proteomes" id="UP000185207">
    <property type="component" value="Unassembled WGS sequence"/>
</dbReference>
<reference evidence="3" key="1">
    <citation type="submission" date="2016-11" db="EMBL/GenBank/DDBJ databases">
        <authorList>
            <person name="Varghese N."/>
            <person name="Submissions S."/>
        </authorList>
    </citation>
    <scope>NUCLEOTIDE SEQUENCE [LARGE SCALE GENOMIC DNA]</scope>
    <source>
        <strain evidence="3">DSM 27623</strain>
    </source>
</reference>
<keyword evidence="3" id="KW-1185">Reference proteome</keyword>
<organism evidence="2 3">
    <name type="scientific">Epilithonimonas zeae</name>
    <dbReference type="NCBI Taxonomy" id="1416779"/>
    <lineage>
        <taxon>Bacteria</taxon>
        <taxon>Pseudomonadati</taxon>
        <taxon>Bacteroidota</taxon>
        <taxon>Flavobacteriia</taxon>
        <taxon>Flavobacteriales</taxon>
        <taxon>Weeksellaceae</taxon>
        <taxon>Chryseobacterium group</taxon>
        <taxon>Epilithonimonas</taxon>
    </lineage>
</organism>
<evidence type="ECO:0000313" key="2">
    <source>
        <dbReference type="EMBL" id="SIO32672.1"/>
    </source>
</evidence>
<dbReference type="Gene3D" id="3.90.176.10">
    <property type="entry name" value="Toxin ADP-ribosyltransferase, Chain A, domain 1"/>
    <property type="match status" value="1"/>
</dbReference>
<gene>
    <name evidence="2" type="ORF">SAMN05444409_2768</name>
</gene>
<dbReference type="STRING" id="1416779.SAMN05444409_2768"/>
<dbReference type="GO" id="GO:0016740">
    <property type="term" value="F:transferase activity"/>
    <property type="evidence" value="ECO:0007669"/>
    <property type="project" value="UniProtKB-KW"/>
</dbReference>
<proteinExistence type="predicted"/>
<sequence>MKKDVIRYYKHFFATAKSNPNIIDALYEKIPDFVLETLTDEMLWKDFVSLSESAIDTSGTNENISVINLLKGIKNGTWWVNQINNNPSIIRKVLNKLTAKYLEEFIIELTKVGSKVWKDSDYQNAITYSLEMKDTLKNGVVENRFVYWTGFLEKEKKFEVGFTIHSYEDGNWAPSESGSQTLGINEAFTPLRIPDDKEAYFIPTIVANYFTEKQMDEDRWTVLNNIAAGLLPEFEASAFKSFSSLATKLRYSKYLRVLGKNPAFQKILVELSSTRYMAKYLSLEEEAAVRLYKSAYYSNLNRALRGEIAMTEEYKVYKELLNNALKKLPKTSSSTFYRLERMSPEMLKKEYVVGKVIEKKGFTSSTYDYMSAEEMMYDDLGFNVLIKITGKNGKNIEATSLLNAEREVLFKSNTKFIVEEIKPIPNPVNPGEDIMFIKLIEK</sequence>
<evidence type="ECO:0000313" key="3">
    <source>
        <dbReference type="Proteomes" id="UP000185207"/>
    </source>
</evidence>